<dbReference type="InterPro" id="IPR050465">
    <property type="entry name" value="UPF0194_transport"/>
</dbReference>
<dbReference type="Gene3D" id="2.40.420.20">
    <property type="match status" value="1"/>
</dbReference>
<dbReference type="PANTHER" id="PTHR32347:SF23">
    <property type="entry name" value="BLL5650 PROTEIN"/>
    <property type="match status" value="1"/>
</dbReference>
<dbReference type="Proteomes" id="UP001300692">
    <property type="component" value="Unassembled WGS sequence"/>
</dbReference>
<organism evidence="5 6">
    <name type="scientific">Reichenbachiella ulvae</name>
    <dbReference type="NCBI Taxonomy" id="2980104"/>
    <lineage>
        <taxon>Bacteria</taxon>
        <taxon>Pseudomonadati</taxon>
        <taxon>Bacteroidota</taxon>
        <taxon>Cytophagia</taxon>
        <taxon>Cytophagales</taxon>
        <taxon>Reichenbachiellaceae</taxon>
        <taxon>Reichenbachiella</taxon>
    </lineage>
</organism>
<keyword evidence="2 3" id="KW-0175">Coiled coil</keyword>
<evidence type="ECO:0000313" key="6">
    <source>
        <dbReference type="Proteomes" id="UP001300692"/>
    </source>
</evidence>
<protein>
    <submittedName>
        <fullName evidence="5">Efflux RND transporter periplasmic adaptor subunit</fullName>
    </submittedName>
</protein>
<comment type="subcellular location">
    <subcellularLocation>
        <location evidence="1">Cell envelope</location>
    </subcellularLocation>
</comment>
<reference evidence="5 6" key="1">
    <citation type="submission" date="2022-10" db="EMBL/GenBank/DDBJ databases">
        <title>Comparative genomics and taxonomic characterization of three novel marine species of genus Reichenbachiella exhibiting antioxidant and polysaccharide degradation activities.</title>
        <authorList>
            <person name="Muhammad N."/>
            <person name="Lee Y.-J."/>
            <person name="Ko J."/>
            <person name="Kim S.-G."/>
        </authorList>
    </citation>
    <scope>NUCLEOTIDE SEQUENCE [LARGE SCALE GENOMIC DNA]</scope>
    <source>
        <strain evidence="5 6">ABR2-5</strain>
    </source>
</reference>
<dbReference type="EMBL" id="JAOYOD010000001">
    <property type="protein sequence ID" value="MCV9386004.1"/>
    <property type="molecule type" value="Genomic_DNA"/>
</dbReference>
<accession>A0ABT3CR78</accession>
<gene>
    <name evidence="5" type="ORF">N7U62_04980</name>
</gene>
<dbReference type="InterPro" id="IPR058636">
    <property type="entry name" value="Beta-barrel_YknX"/>
</dbReference>
<name>A0ABT3CR78_9BACT</name>
<feature type="coiled-coil region" evidence="3">
    <location>
        <begin position="162"/>
        <end position="189"/>
    </location>
</feature>
<sequence length="416" mass="46329">MKSKRNLIIVAVVLIAIIPTWLLTSSGEAESVLISEAVKGDLAIQVTTTGELEAQKSVKIMGPGDGMQAAGIWDTRMDHIVEEGTVVKKGDYVARLDGSSLEDKIKNSMDELTRVESEYTSTKLDTTLTMREQRDKLLNMKFVVEEKKIKVEQSAFEPPATIKQAKMELEKAERELQQATENYKIKKAQMDAKMTVAAANRETIRRKVQMMNDLKSSFTIFAPEDGMVIYSKDWRGAKIKSGDQIMSYRPIVATLPDLSKMISRTYVNEVDIRNIKKGQSVKIGLDAFPDKELNGEVIKVANVGEQKPNSDSKVFEVSVLIHEYDSILRPSMTTSNQILIKSLEDCVYVPLEAIHSQGDSINYLIVSEGFGYKKKEVNVGDTNDQFAVITDGIKEGTKIALNESPKVADQPIDLLQ</sequence>
<evidence type="ECO:0000256" key="3">
    <source>
        <dbReference type="SAM" id="Coils"/>
    </source>
</evidence>
<dbReference type="RefSeq" id="WP_264136792.1">
    <property type="nucleotide sequence ID" value="NZ_JAOYOD010000001.1"/>
</dbReference>
<evidence type="ECO:0000313" key="5">
    <source>
        <dbReference type="EMBL" id="MCV9386004.1"/>
    </source>
</evidence>
<proteinExistence type="predicted"/>
<keyword evidence="6" id="KW-1185">Reference proteome</keyword>
<dbReference type="PANTHER" id="PTHR32347">
    <property type="entry name" value="EFFLUX SYSTEM COMPONENT YKNX-RELATED"/>
    <property type="match status" value="1"/>
</dbReference>
<evidence type="ECO:0000256" key="2">
    <source>
        <dbReference type="ARBA" id="ARBA00023054"/>
    </source>
</evidence>
<comment type="caution">
    <text evidence="5">The sequence shown here is derived from an EMBL/GenBank/DDBJ whole genome shotgun (WGS) entry which is preliminary data.</text>
</comment>
<evidence type="ECO:0000259" key="4">
    <source>
        <dbReference type="Pfam" id="PF25990"/>
    </source>
</evidence>
<evidence type="ECO:0000256" key="1">
    <source>
        <dbReference type="ARBA" id="ARBA00004196"/>
    </source>
</evidence>
<dbReference type="Gene3D" id="2.40.30.170">
    <property type="match status" value="1"/>
</dbReference>
<dbReference type="Pfam" id="PF25990">
    <property type="entry name" value="Beta-barrel_YknX"/>
    <property type="match status" value="1"/>
</dbReference>
<feature type="domain" description="YknX-like beta-barrel" evidence="4">
    <location>
        <begin position="265"/>
        <end position="334"/>
    </location>
</feature>